<evidence type="ECO:0000313" key="2">
    <source>
        <dbReference type="EMBL" id="PVD21401.1"/>
    </source>
</evidence>
<evidence type="ECO:0008006" key="4">
    <source>
        <dbReference type="Google" id="ProtNLM"/>
    </source>
</evidence>
<accession>A0A2T7NJR1</accession>
<evidence type="ECO:0000256" key="1">
    <source>
        <dbReference type="SAM" id="SignalP"/>
    </source>
</evidence>
<dbReference type="Proteomes" id="UP000245119">
    <property type="component" value="Linkage Group LG12"/>
</dbReference>
<dbReference type="STRING" id="400727.A0A2T7NJR1"/>
<dbReference type="AlphaFoldDB" id="A0A2T7NJR1"/>
<feature type="signal peptide" evidence="1">
    <location>
        <begin position="1"/>
        <end position="20"/>
    </location>
</feature>
<dbReference type="OrthoDB" id="6262491at2759"/>
<organism evidence="2 3">
    <name type="scientific">Pomacea canaliculata</name>
    <name type="common">Golden apple snail</name>
    <dbReference type="NCBI Taxonomy" id="400727"/>
    <lineage>
        <taxon>Eukaryota</taxon>
        <taxon>Metazoa</taxon>
        <taxon>Spiralia</taxon>
        <taxon>Lophotrochozoa</taxon>
        <taxon>Mollusca</taxon>
        <taxon>Gastropoda</taxon>
        <taxon>Caenogastropoda</taxon>
        <taxon>Architaenioglossa</taxon>
        <taxon>Ampullarioidea</taxon>
        <taxon>Ampullariidae</taxon>
        <taxon>Pomacea</taxon>
    </lineage>
</organism>
<gene>
    <name evidence="2" type="ORF">C0Q70_19574</name>
</gene>
<keyword evidence="1" id="KW-0732">Signal</keyword>
<reference evidence="2 3" key="1">
    <citation type="submission" date="2018-04" db="EMBL/GenBank/DDBJ databases">
        <title>The genome of golden apple snail Pomacea canaliculata provides insight into stress tolerance and invasive adaptation.</title>
        <authorList>
            <person name="Liu C."/>
            <person name="Liu B."/>
            <person name="Ren Y."/>
            <person name="Zhang Y."/>
            <person name="Wang H."/>
            <person name="Li S."/>
            <person name="Jiang F."/>
            <person name="Yin L."/>
            <person name="Zhang G."/>
            <person name="Qian W."/>
            <person name="Fan W."/>
        </authorList>
    </citation>
    <scope>NUCLEOTIDE SEQUENCE [LARGE SCALE GENOMIC DNA]</scope>
    <source>
        <strain evidence="2">SZHN2017</strain>
        <tissue evidence="2">Muscle</tissue>
    </source>
</reference>
<dbReference type="EMBL" id="PZQS01000012">
    <property type="protein sequence ID" value="PVD21401.1"/>
    <property type="molecule type" value="Genomic_DNA"/>
</dbReference>
<keyword evidence="3" id="KW-1185">Reference proteome</keyword>
<name>A0A2T7NJR1_POMCA</name>
<evidence type="ECO:0000313" key="3">
    <source>
        <dbReference type="Proteomes" id="UP000245119"/>
    </source>
</evidence>
<protein>
    <recommendedName>
        <fullName evidence="4">DZF domain-containing protein</fullName>
    </recommendedName>
</protein>
<proteinExistence type="predicted"/>
<sequence length="97" mass="10978">MPKPWSSDVFITMIIKLLRFAPFPDKTCVAEAIALVHNQEPLSEVTCQAAQKMLLTGLNHYTHPPNPSVPKEKVFIMAALRALRSWVDVTRTSSWRC</sequence>
<comment type="caution">
    <text evidence="2">The sequence shown here is derived from an EMBL/GenBank/DDBJ whole genome shotgun (WGS) entry which is preliminary data.</text>
</comment>
<feature type="chain" id="PRO_5015518883" description="DZF domain-containing protein" evidence="1">
    <location>
        <begin position="21"/>
        <end position="97"/>
    </location>
</feature>